<comment type="caution">
    <text evidence="2">The sequence shown here is derived from an EMBL/GenBank/DDBJ whole genome shotgun (WGS) entry which is preliminary data.</text>
</comment>
<dbReference type="Proteomes" id="UP001372338">
    <property type="component" value="Unassembled WGS sequence"/>
</dbReference>
<feature type="transmembrane region" description="Helical" evidence="1">
    <location>
        <begin position="20"/>
        <end position="37"/>
    </location>
</feature>
<evidence type="ECO:0000313" key="3">
    <source>
        <dbReference type="Proteomes" id="UP001372338"/>
    </source>
</evidence>
<proteinExistence type="predicted"/>
<organism evidence="2 3">
    <name type="scientific">Crotalaria pallida</name>
    <name type="common">Smooth rattlebox</name>
    <name type="synonym">Crotalaria striata</name>
    <dbReference type="NCBI Taxonomy" id="3830"/>
    <lineage>
        <taxon>Eukaryota</taxon>
        <taxon>Viridiplantae</taxon>
        <taxon>Streptophyta</taxon>
        <taxon>Embryophyta</taxon>
        <taxon>Tracheophyta</taxon>
        <taxon>Spermatophyta</taxon>
        <taxon>Magnoliopsida</taxon>
        <taxon>eudicotyledons</taxon>
        <taxon>Gunneridae</taxon>
        <taxon>Pentapetalae</taxon>
        <taxon>rosids</taxon>
        <taxon>fabids</taxon>
        <taxon>Fabales</taxon>
        <taxon>Fabaceae</taxon>
        <taxon>Papilionoideae</taxon>
        <taxon>50 kb inversion clade</taxon>
        <taxon>genistoids sensu lato</taxon>
        <taxon>core genistoids</taxon>
        <taxon>Crotalarieae</taxon>
        <taxon>Crotalaria</taxon>
    </lineage>
</organism>
<sequence>MPCLRIIGKCININTAVRRGLLTILFTWIFLFVLFWICVCNSTLLLTVFFLYLLFLLIRILLLRPYESILKTLDSYQNHDD</sequence>
<reference evidence="2 3" key="1">
    <citation type="submission" date="2024-01" db="EMBL/GenBank/DDBJ databases">
        <title>The genomes of 5 underutilized Papilionoideae crops provide insights into root nodulation and disease resistanc.</title>
        <authorList>
            <person name="Yuan L."/>
        </authorList>
    </citation>
    <scope>NUCLEOTIDE SEQUENCE [LARGE SCALE GENOMIC DNA]</scope>
    <source>
        <strain evidence="2">ZHUSHIDOU_FW_LH</strain>
        <tissue evidence="2">Leaf</tissue>
    </source>
</reference>
<gene>
    <name evidence="2" type="ORF">RIF29_43192</name>
</gene>
<keyword evidence="1" id="KW-0472">Membrane</keyword>
<keyword evidence="3" id="KW-1185">Reference proteome</keyword>
<protein>
    <submittedName>
        <fullName evidence="2">Uncharacterized protein</fullName>
    </submittedName>
</protein>
<accession>A0AAN9E3F5</accession>
<evidence type="ECO:0000256" key="1">
    <source>
        <dbReference type="SAM" id="Phobius"/>
    </source>
</evidence>
<keyword evidence="1" id="KW-1133">Transmembrane helix</keyword>
<name>A0AAN9E3F5_CROPI</name>
<dbReference type="EMBL" id="JAYWIO010000011">
    <property type="protein sequence ID" value="KAK7239981.1"/>
    <property type="molecule type" value="Genomic_DNA"/>
</dbReference>
<feature type="transmembrane region" description="Helical" evidence="1">
    <location>
        <begin position="43"/>
        <end position="62"/>
    </location>
</feature>
<keyword evidence="1" id="KW-0812">Transmembrane</keyword>
<dbReference type="AlphaFoldDB" id="A0AAN9E3F5"/>
<evidence type="ECO:0000313" key="2">
    <source>
        <dbReference type="EMBL" id="KAK7239981.1"/>
    </source>
</evidence>